<dbReference type="Pfam" id="PF06057">
    <property type="entry name" value="VirJ"/>
    <property type="match status" value="1"/>
</dbReference>
<dbReference type="EMBL" id="AUZX01012740">
    <property type="protein sequence ID" value="EQD37923.1"/>
    <property type="molecule type" value="Genomic_DNA"/>
</dbReference>
<evidence type="ECO:0000259" key="1">
    <source>
        <dbReference type="Pfam" id="PF06057"/>
    </source>
</evidence>
<reference evidence="2" key="2">
    <citation type="journal article" date="2014" name="ISME J.">
        <title>Microbial stratification in low pH oxic and suboxic macroscopic growths along an acid mine drainage.</title>
        <authorList>
            <person name="Mendez-Garcia C."/>
            <person name="Mesa V."/>
            <person name="Sprenger R.R."/>
            <person name="Richter M."/>
            <person name="Diez M.S."/>
            <person name="Solano J."/>
            <person name="Bargiela R."/>
            <person name="Golyshina O.V."/>
            <person name="Manteca A."/>
            <person name="Ramos J.L."/>
            <person name="Gallego J.R."/>
            <person name="Llorente I."/>
            <person name="Martins Dos Santos V.A."/>
            <person name="Jensen O.N."/>
            <person name="Pelaez A.I."/>
            <person name="Sanchez J."/>
            <person name="Ferrer M."/>
        </authorList>
    </citation>
    <scope>NUCLEOTIDE SEQUENCE</scope>
</reference>
<dbReference type="InterPro" id="IPR029058">
    <property type="entry name" value="AB_hydrolase_fold"/>
</dbReference>
<dbReference type="SUPFAM" id="SSF53474">
    <property type="entry name" value="alpha/beta-Hydrolases"/>
    <property type="match status" value="1"/>
</dbReference>
<dbReference type="AlphaFoldDB" id="T0YXY9"/>
<reference evidence="2" key="1">
    <citation type="submission" date="2013-08" db="EMBL/GenBank/DDBJ databases">
        <authorList>
            <person name="Mendez C."/>
            <person name="Richter M."/>
            <person name="Ferrer M."/>
            <person name="Sanchez J."/>
        </authorList>
    </citation>
    <scope>NUCLEOTIDE SEQUENCE</scope>
</reference>
<protein>
    <submittedName>
        <fullName evidence="2">Virulence factor family protein</fullName>
    </submittedName>
</protein>
<proteinExistence type="predicted"/>
<comment type="caution">
    <text evidence="2">The sequence shown here is derived from an EMBL/GenBank/DDBJ whole genome shotgun (WGS) entry which is preliminary data.</text>
</comment>
<evidence type="ECO:0000313" key="2">
    <source>
        <dbReference type="EMBL" id="EQD37923.1"/>
    </source>
</evidence>
<dbReference type="Gene3D" id="3.40.50.1820">
    <property type="entry name" value="alpha/beta hydrolase"/>
    <property type="match status" value="1"/>
</dbReference>
<accession>T0YXY9</accession>
<feature type="domain" description="Bacterial virulence" evidence="1">
    <location>
        <begin position="100"/>
        <end position="190"/>
    </location>
</feature>
<name>T0YXY9_9ZZZZ</name>
<sequence length="326" mass="33509">MLRLLALTALLSSSLALAAPPSASSAAKAATPRVPAHLAVAQSAPSKLAHAAVGKPRRAKAPIATTPTHPTPWLAGVVQAPLVGPVTLYGPPSNVPLRGLALFLSGDGGWNLGVVGMARRAANLGLWVAGFSTPRYLHALAARPAGTCSDAAGTLAALATSLKRQLNLPADLPVLLIGYSSGATMVYAALVQAAPHAFQGGLSLGFGPEIETTHAFCPGAGDLAWQKSPHPPRMPSFVRNTDVSAPWHILQGEIDEDVAPQFATDYAAGVPGAKAWLLPYVGHGFGVPRNWAPQYRAALETLLPPSPAAVLARPAQPAKSVKSAVR</sequence>
<dbReference type="ESTHER" id="9zzzz-t0yxy9">
    <property type="family name" value="VirJ"/>
</dbReference>
<gene>
    <name evidence="2" type="ORF">B1A_17321</name>
</gene>
<organism evidence="2">
    <name type="scientific">mine drainage metagenome</name>
    <dbReference type="NCBI Taxonomy" id="410659"/>
    <lineage>
        <taxon>unclassified sequences</taxon>
        <taxon>metagenomes</taxon>
        <taxon>ecological metagenomes</taxon>
    </lineage>
</organism>
<dbReference type="InterPro" id="IPR010333">
    <property type="entry name" value="VirJ"/>
</dbReference>